<sequence>MALLPVGGILLGLAGITLAGTMIGLALATPVFVILSPVIIPAALTVGLAVAGFLTSGTFWLTGLSSLSFLVNCVRQATGRLPEKMENVKGRMQDMAVFTGKKTKEVGQKIKNKAHEVGPEGQGQSQSQSQGSGKLENCYIGFKWKWIRGRKRSKTAVKNVTSQNLSLVNSIFPAAEFGSLGIQNVRIPIEAAANMTRRGAHFKHDATPISLNTNLTGIHTKIPYPNSVIKRTGHETVIYRRRTQGDNPTDKARQELKDILSESQKAIPEKRSKQIRYPRKLVQAAALTKSENSAPIDILRMISSSSSDTDVFLIVKSTEKS</sequence>
<dbReference type="InterPro" id="IPR000136">
    <property type="entry name" value="Oleosin"/>
</dbReference>
<name>A0A103XL68_CYNCS</name>
<dbReference type="GO" id="GO:0050826">
    <property type="term" value="P:response to freezing"/>
    <property type="evidence" value="ECO:0007669"/>
    <property type="project" value="TreeGrafter"/>
</dbReference>
<dbReference type="PANTHER" id="PTHR33203:SF44">
    <property type="entry name" value="OLEOSIN 20.3 KDA"/>
    <property type="match status" value="1"/>
</dbReference>
<comment type="function">
    <text evidence="1">May have a structural role to stabilize the lipid body during desiccation of the seed by preventing coalescence of the oil. Probably interacts with both lipid and phospholipid moieties of lipid bodies. May also provide recognition signals for specific lipase anchorage in lipolysis during seedling growth.</text>
</comment>
<keyword evidence="8 10" id="KW-0472">Membrane</keyword>
<dbReference type="EMBL" id="LEKV01004804">
    <property type="protein sequence ID" value="KVH92792.1"/>
    <property type="molecule type" value="Genomic_DNA"/>
</dbReference>
<gene>
    <name evidence="11" type="ORF">Ccrd_005148</name>
</gene>
<accession>A0A103XL68</accession>
<evidence type="ECO:0000256" key="8">
    <source>
        <dbReference type="ARBA" id="ARBA00023136"/>
    </source>
</evidence>
<evidence type="ECO:0000256" key="1">
    <source>
        <dbReference type="ARBA" id="ARBA00002582"/>
    </source>
</evidence>
<feature type="region of interest" description="Disordered" evidence="9">
    <location>
        <begin position="114"/>
        <end position="133"/>
    </location>
</feature>
<dbReference type="GO" id="GO:0019915">
    <property type="term" value="P:lipid storage"/>
    <property type="evidence" value="ECO:0007669"/>
    <property type="project" value="TreeGrafter"/>
</dbReference>
<evidence type="ECO:0000256" key="5">
    <source>
        <dbReference type="ARBA" id="ARBA00022677"/>
    </source>
</evidence>
<dbReference type="Proteomes" id="UP000243975">
    <property type="component" value="Unassembled WGS sequence"/>
</dbReference>
<keyword evidence="12" id="KW-1185">Reference proteome</keyword>
<evidence type="ECO:0000313" key="11">
    <source>
        <dbReference type="EMBL" id="KVH92792.1"/>
    </source>
</evidence>
<keyword evidence="7 10" id="KW-1133">Transmembrane helix</keyword>
<dbReference type="PANTHER" id="PTHR33203">
    <property type="entry name" value="OLEOSIN"/>
    <property type="match status" value="1"/>
</dbReference>
<proteinExistence type="inferred from homology"/>
<comment type="subcellular location">
    <subcellularLocation>
        <location evidence="3">Lipid droplet</location>
    </subcellularLocation>
    <subcellularLocation>
        <location evidence="2">Membrane</location>
        <topology evidence="2">Multi-pass membrane protein</topology>
    </subcellularLocation>
</comment>
<comment type="similarity">
    <text evidence="4">Belongs to the oleosin family.</text>
</comment>
<protein>
    <recommendedName>
        <fullName evidence="13">Oleosin</fullName>
    </recommendedName>
</protein>
<feature type="transmembrane region" description="Helical" evidence="10">
    <location>
        <begin position="38"/>
        <end position="61"/>
    </location>
</feature>
<keyword evidence="6 10" id="KW-0812">Transmembrane</keyword>
<evidence type="ECO:0000256" key="4">
    <source>
        <dbReference type="ARBA" id="ARBA00010858"/>
    </source>
</evidence>
<dbReference type="GO" id="GO:0010344">
    <property type="term" value="P:seed oilbody biogenesis"/>
    <property type="evidence" value="ECO:0007669"/>
    <property type="project" value="TreeGrafter"/>
</dbReference>
<dbReference type="Pfam" id="PF01277">
    <property type="entry name" value="Oleosin"/>
    <property type="match status" value="1"/>
</dbReference>
<dbReference type="Gramene" id="KVH92792">
    <property type="protein sequence ID" value="KVH92792"/>
    <property type="gene ID" value="Ccrd_005148"/>
</dbReference>
<dbReference type="GO" id="GO:0012511">
    <property type="term" value="C:monolayer-surrounded lipid storage body"/>
    <property type="evidence" value="ECO:0007669"/>
    <property type="project" value="InterPro"/>
</dbReference>
<evidence type="ECO:0008006" key="13">
    <source>
        <dbReference type="Google" id="ProtNLM"/>
    </source>
</evidence>
<evidence type="ECO:0000313" key="12">
    <source>
        <dbReference type="Proteomes" id="UP000243975"/>
    </source>
</evidence>
<evidence type="ECO:0000256" key="9">
    <source>
        <dbReference type="SAM" id="MobiDB-lite"/>
    </source>
</evidence>
<dbReference type="GO" id="GO:0016020">
    <property type="term" value="C:membrane"/>
    <property type="evidence" value="ECO:0007669"/>
    <property type="project" value="UniProtKB-SubCell"/>
</dbReference>
<evidence type="ECO:0000256" key="7">
    <source>
        <dbReference type="ARBA" id="ARBA00022989"/>
    </source>
</evidence>
<keyword evidence="5" id="KW-0551">Lipid droplet</keyword>
<dbReference type="AlphaFoldDB" id="A0A103XL68"/>
<evidence type="ECO:0000256" key="2">
    <source>
        <dbReference type="ARBA" id="ARBA00004141"/>
    </source>
</evidence>
<reference evidence="11 12" key="1">
    <citation type="journal article" date="2016" name="Sci. Rep.">
        <title>The genome sequence of the outbreeding globe artichoke constructed de novo incorporating a phase-aware low-pass sequencing strategy of F1 progeny.</title>
        <authorList>
            <person name="Scaglione D."/>
            <person name="Reyes-Chin-Wo S."/>
            <person name="Acquadro A."/>
            <person name="Froenicke L."/>
            <person name="Portis E."/>
            <person name="Beitel C."/>
            <person name="Tirone M."/>
            <person name="Mauro R."/>
            <person name="Lo Monaco A."/>
            <person name="Mauromicale G."/>
            <person name="Faccioli P."/>
            <person name="Cattivelli L."/>
            <person name="Rieseberg L."/>
            <person name="Michelmore R."/>
            <person name="Lanteri S."/>
        </authorList>
    </citation>
    <scope>NUCLEOTIDE SEQUENCE [LARGE SCALE GENOMIC DNA]</scope>
    <source>
        <strain evidence="11">2C</strain>
    </source>
</reference>
<dbReference type="STRING" id="59895.A0A103XL68"/>
<feature type="compositionally biased region" description="Low complexity" evidence="9">
    <location>
        <begin position="122"/>
        <end position="133"/>
    </location>
</feature>
<evidence type="ECO:0000256" key="6">
    <source>
        <dbReference type="ARBA" id="ARBA00022692"/>
    </source>
</evidence>
<comment type="caution">
    <text evidence="11">The sequence shown here is derived from an EMBL/GenBank/DDBJ whole genome shotgun (WGS) entry which is preliminary data.</text>
</comment>
<evidence type="ECO:0000256" key="3">
    <source>
        <dbReference type="ARBA" id="ARBA00004502"/>
    </source>
</evidence>
<evidence type="ECO:0000256" key="10">
    <source>
        <dbReference type="SAM" id="Phobius"/>
    </source>
</evidence>
<organism evidence="11 12">
    <name type="scientific">Cynara cardunculus var. scolymus</name>
    <name type="common">Globe artichoke</name>
    <name type="synonym">Cynara scolymus</name>
    <dbReference type="NCBI Taxonomy" id="59895"/>
    <lineage>
        <taxon>Eukaryota</taxon>
        <taxon>Viridiplantae</taxon>
        <taxon>Streptophyta</taxon>
        <taxon>Embryophyta</taxon>
        <taxon>Tracheophyta</taxon>
        <taxon>Spermatophyta</taxon>
        <taxon>Magnoliopsida</taxon>
        <taxon>eudicotyledons</taxon>
        <taxon>Gunneridae</taxon>
        <taxon>Pentapetalae</taxon>
        <taxon>asterids</taxon>
        <taxon>campanulids</taxon>
        <taxon>Asterales</taxon>
        <taxon>Asteraceae</taxon>
        <taxon>Carduoideae</taxon>
        <taxon>Cardueae</taxon>
        <taxon>Carduinae</taxon>
        <taxon>Cynara</taxon>
    </lineage>
</organism>